<dbReference type="RefSeq" id="WP_075735216.1">
    <property type="nucleotide sequence ID" value="NZ_CP009249.1"/>
</dbReference>
<dbReference type="Pfam" id="PF13460">
    <property type="entry name" value="NAD_binding_10"/>
    <property type="match status" value="1"/>
</dbReference>
<dbReference type="SUPFAM" id="SSF51735">
    <property type="entry name" value="NAD(P)-binding Rossmann-fold domains"/>
    <property type="match status" value="1"/>
</dbReference>
<dbReference type="AlphaFoldDB" id="A0A1L7D4L4"/>
<evidence type="ECO:0000313" key="3">
    <source>
        <dbReference type="EMBL" id="APT93060.1"/>
    </source>
</evidence>
<proteinExistence type="predicted"/>
<keyword evidence="1" id="KW-0472">Membrane</keyword>
<protein>
    <submittedName>
        <fullName evidence="3">NAD-dependent dehydratase</fullName>
    </submittedName>
</protein>
<name>A0A1L7D4L4_9CORY</name>
<keyword evidence="1" id="KW-0812">Transmembrane</keyword>
<dbReference type="KEGG" id="cpho:CPHO_09375"/>
<dbReference type="InterPro" id="IPR016040">
    <property type="entry name" value="NAD(P)-bd_dom"/>
</dbReference>
<dbReference type="Gene3D" id="3.40.50.720">
    <property type="entry name" value="NAD(P)-binding Rossmann-like Domain"/>
    <property type="match status" value="1"/>
</dbReference>
<dbReference type="InterPro" id="IPR051207">
    <property type="entry name" value="ComplexI_NDUFA9_subunit"/>
</dbReference>
<dbReference type="STRING" id="161895.CPHO_09375"/>
<dbReference type="InterPro" id="IPR036291">
    <property type="entry name" value="NAD(P)-bd_dom_sf"/>
</dbReference>
<organism evidence="3 4">
    <name type="scientific">Corynebacterium phocae</name>
    <dbReference type="NCBI Taxonomy" id="161895"/>
    <lineage>
        <taxon>Bacteria</taxon>
        <taxon>Bacillati</taxon>
        <taxon>Actinomycetota</taxon>
        <taxon>Actinomycetes</taxon>
        <taxon>Mycobacteriales</taxon>
        <taxon>Corynebacteriaceae</taxon>
        <taxon>Corynebacterium</taxon>
    </lineage>
</organism>
<dbReference type="InterPro" id="IPR021295">
    <property type="entry name" value="DUF2867"/>
</dbReference>
<gene>
    <name evidence="3" type="ORF">CPHO_09375</name>
</gene>
<keyword evidence="1" id="KW-1133">Transmembrane helix</keyword>
<feature type="domain" description="NAD(P)-binding" evidence="2">
    <location>
        <begin position="26"/>
        <end position="169"/>
    </location>
</feature>
<evidence type="ECO:0000256" key="1">
    <source>
        <dbReference type="SAM" id="Phobius"/>
    </source>
</evidence>
<dbReference type="EMBL" id="CP009249">
    <property type="protein sequence ID" value="APT93060.1"/>
    <property type="molecule type" value="Genomic_DNA"/>
</dbReference>
<dbReference type="Proteomes" id="UP000185491">
    <property type="component" value="Chromosome"/>
</dbReference>
<dbReference type="OrthoDB" id="9774199at2"/>
<accession>A0A1L7D4L4</accession>
<evidence type="ECO:0000259" key="2">
    <source>
        <dbReference type="Pfam" id="PF13460"/>
    </source>
</evidence>
<keyword evidence="4" id="KW-1185">Reference proteome</keyword>
<feature type="transmembrane region" description="Helical" evidence="1">
    <location>
        <begin position="482"/>
        <end position="508"/>
    </location>
</feature>
<dbReference type="SUPFAM" id="SSF55961">
    <property type="entry name" value="Bet v1-like"/>
    <property type="match status" value="1"/>
</dbReference>
<evidence type="ECO:0000313" key="4">
    <source>
        <dbReference type="Proteomes" id="UP000185491"/>
    </source>
</evidence>
<dbReference type="PANTHER" id="PTHR12126">
    <property type="entry name" value="NADH-UBIQUINONE OXIDOREDUCTASE 39 KDA SUBUNIT-RELATED"/>
    <property type="match status" value="1"/>
</dbReference>
<sequence length="513" mass="57001">MDTSSTDAQPPLEQADHSDRRILVTGATGYVGGRLIPALVDAGFTVRATSRSVDSLKRFDWFDDVEHAAADLNNYEDITKAVEDVDVLYYLVHSMGKAKDFEKEEAEIAENIARAAEAAGVRQIVYLSGLIPPDAELESLSKHMRSRERVARILLDSPVDTIVLRAATLIGSGSASFEIIRHLSDRLPIMVTPHWINNKIEPISIRDAIYYLAHCADLDQGYNRGYDIGGGRVYKFKQLLSLFGKQRGHRNRIYSLPFRLPLDTLSGAWIALVTPAPFGIAKPLAQSMAEDAVTHNDDINEIIPVPEGGLLDYPDSVKLALERRSEDNVATSWLDSWRKSDDNPAELLPSDPQWAGQTVYKDTRTKDVDAPAEKLWAVIEGIGGDHGWYSTSALWKIRGVLDRLVGGPGLGGRRNPNKLSKGDRIDWWRVEYIDAPNTLVLRAEMRLDGHAWLELEAEDNGDGTSVYHQTAHYVPATWLGHLYWWVIAPFHTFVFPVMAANIAAAAAATEKDK</sequence>
<dbReference type="PANTHER" id="PTHR12126:SF11">
    <property type="entry name" value="NADH DEHYDROGENASE [UBIQUINONE] 1 ALPHA SUBCOMPLEX SUBUNIT 9, MITOCHONDRIAL"/>
    <property type="match status" value="1"/>
</dbReference>
<dbReference type="GO" id="GO:0044877">
    <property type="term" value="F:protein-containing complex binding"/>
    <property type="evidence" value="ECO:0007669"/>
    <property type="project" value="TreeGrafter"/>
</dbReference>
<dbReference type="Pfam" id="PF11066">
    <property type="entry name" value="DUF2867"/>
    <property type="match status" value="1"/>
</dbReference>
<reference evidence="3 4" key="1">
    <citation type="submission" date="2014-08" db="EMBL/GenBank/DDBJ databases">
        <title>Complete genome sequence of Corynebacterium phocae M408/89/1(T)(=DSM 44612(T)), isolated from the common seal (Phoca vitulina).</title>
        <authorList>
            <person name="Ruckert C."/>
            <person name="Albersmeier A."/>
            <person name="Winkler A."/>
            <person name="Kalinowski J."/>
        </authorList>
    </citation>
    <scope>NUCLEOTIDE SEQUENCE [LARGE SCALE GENOMIC DNA]</scope>
    <source>
        <strain evidence="3 4">M408/89/1</strain>
    </source>
</reference>